<dbReference type="PANTHER" id="PTHR10091">
    <property type="entry name" value="ALDOSE-1-EPIMERASE"/>
    <property type="match status" value="1"/>
</dbReference>
<dbReference type="PIRSF" id="PIRSF005096">
    <property type="entry name" value="GALM"/>
    <property type="match status" value="1"/>
</dbReference>
<evidence type="ECO:0000256" key="3">
    <source>
        <dbReference type="ARBA" id="ARBA00005028"/>
    </source>
</evidence>
<feature type="binding site" evidence="13">
    <location>
        <position position="237"/>
    </location>
    <ligand>
        <name>beta-D-galactose</name>
        <dbReference type="ChEBI" id="CHEBI:27667"/>
    </ligand>
</feature>
<sequence length="333" mass="37066">MDTNQKELKNTHPFKNLQLVKLVNKNNTELVILNFGATIFSLKINGINVIVGPEKPETYLSDIYHTRGKFFGASVGRYAGRISKGGFEVEGVKYAIFEKDGVHIHGGECGFSYKFWKVGEMSETEDPYVILEYVSPHLEEGYPGELRVQVKYTLTEADEVKIEYTAKTDKKTIVNLTNHTYFNLNGGGDVDDHKLQIRAEKYLETDAQKLPTGSLLNIAGTELDFRKAAAIGEVPLDTVFSLTTDQKQVVLVGDQSGISMEITTNQPAVVVYVPEDLPGDWKYSTETGAERAAICLETQKFPDAPHQPDFPSAILEPGQIYINSTLWKFKTGS</sequence>
<dbReference type="EMBL" id="OCMF01000002">
    <property type="protein sequence ID" value="SOC80435.1"/>
    <property type="molecule type" value="Genomic_DNA"/>
</dbReference>
<feature type="active site" description="Proton donor" evidence="12">
    <location>
        <position position="179"/>
    </location>
</feature>
<dbReference type="Proteomes" id="UP000219193">
    <property type="component" value="Unassembled WGS sequence"/>
</dbReference>
<keyword evidence="16" id="KW-1185">Reference proteome</keyword>
<evidence type="ECO:0000256" key="1">
    <source>
        <dbReference type="ARBA" id="ARBA00001614"/>
    </source>
</evidence>
<dbReference type="Gene3D" id="2.70.98.10">
    <property type="match status" value="1"/>
</dbReference>
<evidence type="ECO:0000256" key="12">
    <source>
        <dbReference type="PIRSR" id="PIRSR005096-1"/>
    </source>
</evidence>
<keyword evidence="9 11" id="KW-0413">Isomerase</keyword>
<organism evidence="15 16">
    <name type="scientific">Salinimicrobium sediminis</name>
    <dbReference type="NCBI Taxonomy" id="1343891"/>
    <lineage>
        <taxon>Bacteria</taxon>
        <taxon>Pseudomonadati</taxon>
        <taxon>Bacteroidota</taxon>
        <taxon>Flavobacteriia</taxon>
        <taxon>Flavobacteriales</taxon>
        <taxon>Flavobacteriaceae</taxon>
        <taxon>Salinimicrobium</taxon>
    </lineage>
</organism>
<dbReference type="AlphaFoldDB" id="A0A285X544"/>
<evidence type="ECO:0000256" key="13">
    <source>
        <dbReference type="PIRSR" id="PIRSR005096-2"/>
    </source>
</evidence>
<dbReference type="CDD" id="cd09019">
    <property type="entry name" value="galactose_mutarotase_like"/>
    <property type="match status" value="1"/>
</dbReference>
<name>A0A285X544_9FLAO</name>
<dbReference type="SUPFAM" id="SSF74650">
    <property type="entry name" value="Galactose mutarotase-like"/>
    <property type="match status" value="1"/>
</dbReference>
<dbReference type="InterPro" id="IPR015443">
    <property type="entry name" value="Aldose_1-epimerase"/>
</dbReference>
<protein>
    <recommendedName>
        <fullName evidence="7 11">Aldose 1-epimerase</fullName>
        <ecNumber evidence="6 11">5.1.3.3</ecNumber>
    </recommendedName>
</protein>
<keyword evidence="8" id="KW-0106">Calcium</keyword>
<evidence type="ECO:0000256" key="11">
    <source>
        <dbReference type="PIRNR" id="PIRNR005096"/>
    </source>
</evidence>
<evidence type="ECO:0000313" key="15">
    <source>
        <dbReference type="EMBL" id="SOC80435.1"/>
    </source>
</evidence>
<comment type="catalytic activity">
    <reaction evidence="1 11">
        <text>alpha-D-glucose = beta-D-glucose</text>
        <dbReference type="Rhea" id="RHEA:10264"/>
        <dbReference type="ChEBI" id="CHEBI:15903"/>
        <dbReference type="ChEBI" id="CHEBI:17925"/>
        <dbReference type="EC" id="5.1.3.3"/>
    </reaction>
</comment>
<dbReference type="InterPro" id="IPR008183">
    <property type="entry name" value="Aldose_1/G6P_1-epimerase"/>
</dbReference>
<dbReference type="InterPro" id="IPR018052">
    <property type="entry name" value="Ald1_epimerase_CS"/>
</dbReference>
<dbReference type="PROSITE" id="PS00545">
    <property type="entry name" value="ALDOSE_1_EPIMERASE"/>
    <property type="match status" value="1"/>
</dbReference>
<evidence type="ECO:0000256" key="4">
    <source>
        <dbReference type="ARBA" id="ARBA00006206"/>
    </source>
</evidence>
<dbReference type="InterPro" id="IPR011013">
    <property type="entry name" value="Gal_mutarotase_sf_dom"/>
</dbReference>
<comment type="subunit">
    <text evidence="5">Monomer.</text>
</comment>
<dbReference type="InterPro" id="IPR047215">
    <property type="entry name" value="Galactose_mutarotase-like"/>
</dbReference>
<evidence type="ECO:0000256" key="6">
    <source>
        <dbReference type="ARBA" id="ARBA00013185"/>
    </source>
</evidence>
<evidence type="ECO:0000256" key="8">
    <source>
        <dbReference type="ARBA" id="ARBA00022837"/>
    </source>
</evidence>
<evidence type="ECO:0000256" key="9">
    <source>
        <dbReference type="ARBA" id="ARBA00023235"/>
    </source>
</evidence>
<evidence type="ECO:0000256" key="7">
    <source>
        <dbReference type="ARBA" id="ARBA00014165"/>
    </source>
</evidence>
<dbReference type="GO" id="GO:0030246">
    <property type="term" value="F:carbohydrate binding"/>
    <property type="evidence" value="ECO:0007669"/>
    <property type="project" value="InterPro"/>
</dbReference>
<keyword evidence="10 11" id="KW-0119">Carbohydrate metabolism</keyword>
<dbReference type="InterPro" id="IPR014718">
    <property type="entry name" value="GH-type_carb-bd"/>
</dbReference>
<comment type="cofactor">
    <cofactor evidence="2">
        <name>Ca(2+)</name>
        <dbReference type="ChEBI" id="CHEBI:29108"/>
    </cofactor>
</comment>
<reference evidence="16" key="1">
    <citation type="submission" date="2017-09" db="EMBL/GenBank/DDBJ databases">
        <authorList>
            <person name="Varghese N."/>
            <person name="Submissions S."/>
        </authorList>
    </citation>
    <scope>NUCLEOTIDE SEQUENCE [LARGE SCALE GENOMIC DNA]</scope>
    <source>
        <strain evidence="16">CGMCC 1.12641</strain>
    </source>
</reference>
<evidence type="ECO:0000256" key="14">
    <source>
        <dbReference type="PIRSR" id="PIRSR005096-3"/>
    </source>
</evidence>
<evidence type="ECO:0000256" key="5">
    <source>
        <dbReference type="ARBA" id="ARBA00011245"/>
    </source>
</evidence>
<evidence type="ECO:0000313" key="16">
    <source>
        <dbReference type="Proteomes" id="UP000219193"/>
    </source>
</evidence>
<accession>A0A285X544</accession>
<gene>
    <name evidence="15" type="ORF">SAMN06296241_1985</name>
</gene>
<dbReference type="PANTHER" id="PTHR10091:SF0">
    <property type="entry name" value="GALACTOSE MUTAROTASE"/>
    <property type="match status" value="1"/>
</dbReference>
<dbReference type="Pfam" id="PF01263">
    <property type="entry name" value="Aldose_epim"/>
    <property type="match status" value="1"/>
</dbReference>
<dbReference type="GO" id="GO:0033499">
    <property type="term" value="P:galactose catabolic process via UDP-galactose, Leloir pathway"/>
    <property type="evidence" value="ECO:0007669"/>
    <property type="project" value="TreeGrafter"/>
</dbReference>
<dbReference type="GO" id="GO:0006006">
    <property type="term" value="P:glucose metabolic process"/>
    <property type="evidence" value="ECO:0007669"/>
    <property type="project" value="TreeGrafter"/>
</dbReference>
<dbReference type="UniPathway" id="UPA00242"/>
<evidence type="ECO:0000256" key="2">
    <source>
        <dbReference type="ARBA" id="ARBA00001913"/>
    </source>
</evidence>
<evidence type="ECO:0000256" key="10">
    <source>
        <dbReference type="ARBA" id="ARBA00023277"/>
    </source>
</evidence>
<dbReference type="GO" id="GO:0004034">
    <property type="term" value="F:aldose 1-epimerase activity"/>
    <property type="evidence" value="ECO:0007669"/>
    <property type="project" value="UniProtKB-EC"/>
</dbReference>
<comment type="pathway">
    <text evidence="3 11">Carbohydrate metabolism; hexose metabolism.</text>
</comment>
<dbReference type="GO" id="GO:0005737">
    <property type="term" value="C:cytoplasm"/>
    <property type="evidence" value="ECO:0007669"/>
    <property type="project" value="TreeGrafter"/>
</dbReference>
<feature type="active site" description="Proton acceptor" evidence="12">
    <location>
        <position position="297"/>
    </location>
</feature>
<feature type="binding site" evidence="14">
    <location>
        <begin position="179"/>
        <end position="181"/>
    </location>
    <ligand>
        <name>beta-D-galactose</name>
        <dbReference type="ChEBI" id="CHEBI:27667"/>
    </ligand>
</feature>
<comment type="similarity">
    <text evidence="4 11">Belongs to the aldose epimerase family.</text>
</comment>
<dbReference type="EC" id="5.1.3.3" evidence="6 11"/>
<dbReference type="OrthoDB" id="9779408at2"/>
<proteinExistence type="inferred from homology"/>